<dbReference type="InterPro" id="IPR003914">
    <property type="entry name" value="Rabaptin"/>
</dbReference>
<dbReference type="SMART" id="SM00064">
    <property type="entry name" value="FYVE"/>
    <property type="match status" value="1"/>
</dbReference>
<keyword evidence="1" id="KW-0479">Metal-binding</keyword>
<dbReference type="OrthoDB" id="79940at2759"/>
<proteinExistence type="predicted"/>
<dbReference type="InterPro" id="IPR015390">
    <property type="entry name" value="Rabaptin_Rab5-bd_dom"/>
</dbReference>
<organism evidence="8 9">
    <name type="scientific">Eumeta variegata</name>
    <name type="common">Bagworm moth</name>
    <name type="synonym">Eumeta japonica</name>
    <dbReference type="NCBI Taxonomy" id="151549"/>
    <lineage>
        <taxon>Eukaryota</taxon>
        <taxon>Metazoa</taxon>
        <taxon>Ecdysozoa</taxon>
        <taxon>Arthropoda</taxon>
        <taxon>Hexapoda</taxon>
        <taxon>Insecta</taxon>
        <taxon>Pterygota</taxon>
        <taxon>Neoptera</taxon>
        <taxon>Endopterygota</taxon>
        <taxon>Lepidoptera</taxon>
        <taxon>Glossata</taxon>
        <taxon>Ditrysia</taxon>
        <taxon>Tineoidea</taxon>
        <taxon>Psychidae</taxon>
        <taxon>Oiketicinae</taxon>
        <taxon>Eumeta</taxon>
    </lineage>
</organism>
<dbReference type="InterPro" id="IPR017455">
    <property type="entry name" value="Znf_FYVE-rel"/>
</dbReference>
<dbReference type="Gene3D" id="1.20.5.730">
    <property type="entry name" value="Single helix bin"/>
    <property type="match status" value="1"/>
</dbReference>
<accession>A0A4C1YNT1</accession>
<feature type="domain" description="RING-type" evidence="6">
    <location>
        <begin position="499"/>
        <end position="547"/>
    </location>
</feature>
<keyword evidence="5" id="KW-0175">Coiled coil</keyword>
<dbReference type="EMBL" id="BGZK01001293">
    <property type="protein sequence ID" value="GBP76562.1"/>
    <property type="molecule type" value="Genomic_DNA"/>
</dbReference>
<dbReference type="Gene3D" id="3.30.40.10">
    <property type="entry name" value="Zinc/RING finger domain, C3HC4 (zinc finger)"/>
    <property type="match status" value="1"/>
</dbReference>
<feature type="domain" description="FYVE-type" evidence="7">
    <location>
        <begin position="493"/>
        <end position="551"/>
    </location>
</feature>
<feature type="coiled-coil region" evidence="5">
    <location>
        <begin position="1"/>
        <end position="78"/>
    </location>
</feature>
<dbReference type="InterPro" id="IPR013083">
    <property type="entry name" value="Znf_RING/FYVE/PHD"/>
</dbReference>
<evidence type="ECO:0000313" key="8">
    <source>
        <dbReference type="EMBL" id="GBP76562.1"/>
    </source>
</evidence>
<dbReference type="FunFam" id="1.20.5.730:FF:000005">
    <property type="entry name" value="RABaptiN (Rab effector)"/>
    <property type="match status" value="1"/>
</dbReference>
<dbReference type="InterPro" id="IPR011011">
    <property type="entry name" value="Znf_FYVE_PHD"/>
</dbReference>
<evidence type="ECO:0000256" key="2">
    <source>
        <dbReference type="ARBA" id="ARBA00022771"/>
    </source>
</evidence>
<dbReference type="Pfam" id="PF09311">
    <property type="entry name" value="Rab5-bind"/>
    <property type="match status" value="2"/>
</dbReference>
<dbReference type="CDD" id="cd15739">
    <property type="entry name" value="FYVE_RABE_unchar"/>
    <property type="match status" value="1"/>
</dbReference>
<dbReference type="SUPFAM" id="SSF57903">
    <property type="entry name" value="FYVE/PHD zinc finger"/>
    <property type="match status" value="1"/>
</dbReference>
<dbReference type="GO" id="GO:0008270">
    <property type="term" value="F:zinc ion binding"/>
    <property type="evidence" value="ECO:0007669"/>
    <property type="project" value="UniProtKB-KW"/>
</dbReference>
<dbReference type="Pfam" id="PF01363">
    <property type="entry name" value="FYVE"/>
    <property type="match status" value="1"/>
</dbReference>
<dbReference type="AlphaFoldDB" id="A0A4C1YNT1"/>
<dbReference type="PROSITE" id="PS50178">
    <property type="entry name" value="ZF_FYVE"/>
    <property type="match status" value="1"/>
</dbReference>
<evidence type="ECO:0000313" key="9">
    <source>
        <dbReference type="Proteomes" id="UP000299102"/>
    </source>
</evidence>
<sequence>MRRMVDEKQELQSEVLGLRSQLQQLQTLSENQQHEIQSLQMLIHETVEASSTACSEEVRHVRARNVELEQQLNILAKQQATQDASLAPAALVHTVTRSIARKLGAEPEQEDNVKKGQEDAELLRSLVEPLEEEIKALKEKLRNSDNQLQNALANKKSSKGDKEDSKCDMCANYEKQLVAEQAQCENAKLQARNANRALKVASEELEAVRSLHDETVRAWRSERAASAAQLADLTQLVETAEGQIQVATEESGAASKRALERVTALTVHRQTLQEKLDSLERDNTMLVGKYMKTAAELHNEDINLPDTVEELQEYALRAREQLITACVGREEALRAAGEARAQALHHADAHQRLAADVAALQAKYAQLRQQMELAETEREQMNELGDKLRNSTTRIEHLEEEKCQIGHRVEAAFASWSPACAGPGPYHYLPMAYDLQKRLQQESAELRSRVLALQRDLDTSEKVQQDFVRLSQSLQVQLERIREADTEVRWQHEEDVTECPACRAHLPNNKRKMHCRHCGRIFCLSCVSHTVAAGPRRAPARVCSVCRTLLERHTAPFFSTDPPVAPD</sequence>
<evidence type="ECO:0000256" key="3">
    <source>
        <dbReference type="ARBA" id="ARBA00022833"/>
    </source>
</evidence>
<keyword evidence="3" id="KW-0862">Zinc</keyword>
<evidence type="ECO:0000256" key="1">
    <source>
        <dbReference type="ARBA" id="ARBA00022723"/>
    </source>
</evidence>
<dbReference type="Proteomes" id="UP000299102">
    <property type="component" value="Unassembled WGS sequence"/>
</dbReference>
<dbReference type="GO" id="GO:0006897">
    <property type="term" value="P:endocytosis"/>
    <property type="evidence" value="ECO:0007669"/>
    <property type="project" value="InterPro"/>
</dbReference>
<dbReference type="InterPro" id="IPR000306">
    <property type="entry name" value="Znf_FYVE"/>
</dbReference>
<keyword evidence="2 4" id="KW-0863">Zinc-finger</keyword>
<dbReference type="PROSITE" id="PS50089">
    <property type="entry name" value="ZF_RING_2"/>
    <property type="match status" value="1"/>
</dbReference>
<reference evidence="8 9" key="1">
    <citation type="journal article" date="2019" name="Commun. Biol.">
        <title>The bagworm genome reveals a unique fibroin gene that provides high tensile strength.</title>
        <authorList>
            <person name="Kono N."/>
            <person name="Nakamura H."/>
            <person name="Ohtoshi R."/>
            <person name="Tomita M."/>
            <person name="Numata K."/>
            <person name="Arakawa K."/>
        </authorList>
    </citation>
    <scope>NUCLEOTIDE SEQUENCE [LARGE SCALE GENOMIC DNA]</scope>
</reference>
<feature type="coiled-coil region" evidence="5">
    <location>
        <begin position="350"/>
        <end position="401"/>
    </location>
</feature>
<dbReference type="PANTHER" id="PTHR31179">
    <property type="entry name" value="RAB GTPASE-BINDING EFFECTOR PROTEIN"/>
    <property type="match status" value="1"/>
</dbReference>
<dbReference type="PANTHER" id="PTHR31179:SF7">
    <property type="entry name" value="FYVE-TYPE DOMAIN-CONTAINING PROTEIN"/>
    <property type="match status" value="1"/>
</dbReference>
<dbReference type="GO" id="GO:0005096">
    <property type="term" value="F:GTPase activator activity"/>
    <property type="evidence" value="ECO:0007669"/>
    <property type="project" value="InterPro"/>
</dbReference>
<keyword evidence="9" id="KW-1185">Reference proteome</keyword>
<feature type="coiled-coil region" evidence="5">
    <location>
        <begin position="120"/>
        <end position="289"/>
    </location>
</feature>
<comment type="caution">
    <text evidence="8">The sequence shown here is derived from an EMBL/GenBank/DDBJ whole genome shotgun (WGS) entry which is preliminary data.</text>
</comment>
<protein>
    <submittedName>
        <fullName evidence="8">Rab GTPase-binding effector protein 1</fullName>
    </submittedName>
</protein>
<name>A0A4C1YNT1_EUMVA</name>
<evidence type="ECO:0000256" key="4">
    <source>
        <dbReference type="PROSITE-ProRule" id="PRU00175"/>
    </source>
</evidence>
<dbReference type="STRING" id="151549.A0A4C1YNT1"/>
<dbReference type="SUPFAM" id="SSF103652">
    <property type="entry name" value="G protein-binding domain"/>
    <property type="match status" value="1"/>
</dbReference>
<gene>
    <name evidence="8" type="primary">Rabep1</name>
    <name evidence="8" type="ORF">EVAR_103165_1</name>
</gene>
<dbReference type="InterPro" id="IPR001841">
    <property type="entry name" value="Znf_RING"/>
</dbReference>
<evidence type="ECO:0000256" key="5">
    <source>
        <dbReference type="SAM" id="Coils"/>
    </source>
</evidence>
<evidence type="ECO:0000259" key="7">
    <source>
        <dbReference type="PROSITE" id="PS50178"/>
    </source>
</evidence>
<evidence type="ECO:0000259" key="6">
    <source>
        <dbReference type="PROSITE" id="PS50089"/>
    </source>
</evidence>